<evidence type="ECO:0000313" key="2">
    <source>
        <dbReference type="EMBL" id="AIJ10077.1"/>
    </source>
</evidence>
<dbReference type="HOGENOM" id="CLU_3232900_0_0_6"/>
<dbReference type="Proteomes" id="UP000028681">
    <property type="component" value="Chromosome"/>
</dbReference>
<gene>
    <name evidence="2" type="ORF">ETEE_3662</name>
</gene>
<accession>A0A076LTS3</accession>
<evidence type="ECO:0000313" key="3">
    <source>
        <dbReference type="Proteomes" id="UP000028681"/>
    </source>
</evidence>
<organism evidence="2 3">
    <name type="scientific">Edwardsiella anguillarum ET080813</name>
    <dbReference type="NCBI Taxonomy" id="667120"/>
    <lineage>
        <taxon>Bacteria</taxon>
        <taxon>Pseudomonadati</taxon>
        <taxon>Pseudomonadota</taxon>
        <taxon>Gammaproteobacteria</taxon>
        <taxon>Enterobacterales</taxon>
        <taxon>Hafniaceae</taxon>
        <taxon>Edwardsiella</taxon>
    </lineage>
</organism>
<dbReference type="KEGG" id="ete:ETEE_3662"/>
<feature type="compositionally biased region" description="Basic and acidic residues" evidence="1">
    <location>
        <begin position="32"/>
        <end position="43"/>
    </location>
</feature>
<sequence length="43" mass="4341">MAVICPDCFGGGGFPQPAAQAGRSTLSPGHARSKDKVLKICPA</sequence>
<protein>
    <submittedName>
        <fullName evidence="2">Uncharacterized protein</fullName>
    </submittedName>
</protein>
<dbReference type="EMBL" id="CP006664">
    <property type="protein sequence ID" value="AIJ10077.1"/>
    <property type="molecule type" value="Genomic_DNA"/>
</dbReference>
<feature type="region of interest" description="Disordered" evidence="1">
    <location>
        <begin position="19"/>
        <end position="43"/>
    </location>
</feature>
<evidence type="ECO:0000256" key="1">
    <source>
        <dbReference type="SAM" id="MobiDB-lite"/>
    </source>
</evidence>
<proteinExistence type="predicted"/>
<name>A0A076LTS3_9GAMM</name>
<reference evidence="2 3" key="1">
    <citation type="journal article" date="2012" name="PLoS ONE">
        <title>Edwardsiella comparative phylogenomics reveal the new intra/inter-species taxonomic relationships, virulence evolution and niche adaptation mechanisms.</title>
        <authorList>
            <person name="Yang M."/>
            <person name="Lv Y."/>
            <person name="Xiao J."/>
            <person name="Wu H."/>
            <person name="Zheng H."/>
            <person name="Liu Q."/>
            <person name="Zhang Y."/>
            <person name="Wang Q."/>
        </authorList>
    </citation>
    <scope>NUCLEOTIDE SEQUENCE [LARGE SCALE GENOMIC DNA]</scope>
    <source>
        <strain evidence="3">080813</strain>
    </source>
</reference>
<dbReference type="AlphaFoldDB" id="A0A076LTS3"/>